<dbReference type="Proteomes" id="UP001162734">
    <property type="component" value="Chromosome"/>
</dbReference>
<evidence type="ECO:0008006" key="3">
    <source>
        <dbReference type="Google" id="ProtNLM"/>
    </source>
</evidence>
<dbReference type="EMBL" id="AP025592">
    <property type="protein sequence ID" value="BDG08212.1"/>
    <property type="molecule type" value="Genomic_DNA"/>
</dbReference>
<protein>
    <recommendedName>
        <fullName evidence="3">Apea-like HEPN domain-containing protein</fullName>
    </recommendedName>
</protein>
<organism evidence="1 2">
    <name type="scientific">Anaeromyxobacter paludicola</name>
    <dbReference type="NCBI Taxonomy" id="2918171"/>
    <lineage>
        <taxon>Bacteria</taxon>
        <taxon>Pseudomonadati</taxon>
        <taxon>Myxococcota</taxon>
        <taxon>Myxococcia</taxon>
        <taxon>Myxococcales</taxon>
        <taxon>Cystobacterineae</taxon>
        <taxon>Anaeromyxobacteraceae</taxon>
        <taxon>Anaeromyxobacter</taxon>
    </lineage>
</organism>
<evidence type="ECO:0000313" key="2">
    <source>
        <dbReference type="Proteomes" id="UP001162734"/>
    </source>
</evidence>
<proteinExistence type="predicted"/>
<keyword evidence="2" id="KW-1185">Reference proteome</keyword>
<evidence type="ECO:0000313" key="1">
    <source>
        <dbReference type="EMBL" id="BDG08212.1"/>
    </source>
</evidence>
<name>A0ABN6N8E0_9BACT</name>
<reference evidence="2" key="1">
    <citation type="journal article" date="2022" name="Int. J. Syst. Evol. Microbiol.">
        <title>Anaeromyxobacter oryzae sp. nov., Anaeromyxobacter diazotrophicus sp. nov. and Anaeromyxobacter paludicola sp. nov., isolated from paddy soils.</title>
        <authorList>
            <person name="Itoh H."/>
            <person name="Xu Z."/>
            <person name="Mise K."/>
            <person name="Masuda Y."/>
            <person name="Ushijima N."/>
            <person name="Hayakawa C."/>
            <person name="Shiratori Y."/>
            <person name="Senoo K."/>
        </authorList>
    </citation>
    <scope>NUCLEOTIDE SEQUENCE [LARGE SCALE GENOMIC DNA]</scope>
    <source>
        <strain evidence="2">Red630</strain>
    </source>
</reference>
<sequence length="327" mass="36880">MKLPLERGAKYGLIGLNATTNVKAPLDLGNGFLAVPGNALDLPDYWRKWLGTLRTDEIQEASLLLVAVGASERPKVLDRENETLTSRVDALFSGLLIAARPSFEGTGSRISGANVDGTIDVRSLGETVRVVRPDGFGWAHIHEGELRRAAELALRIEAFHTQPPTNRFLLSRTLATFFKALTERVLDERIHQFVRAVDGIIRSSGNREFRDRCRTLMTGDTDVCRELYLIRNATEHFRHWSADLEPQLPPREDLHRLFRRAHESEALARYAVTRVLDRPDLWGTLADDQVTAFWNKPEDERIAKWGERLDLAAAMEGFNTCFLPPMA</sequence>
<dbReference type="RefSeq" id="WP_248345391.1">
    <property type="nucleotide sequence ID" value="NZ_AP025592.1"/>
</dbReference>
<accession>A0ABN6N8E0</accession>
<gene>
    <name evidence="1" type="ORF">AMPC_13250</name>
</gene>